<comment type="caution">
    <text evidence="2">The sequence shown here is derived from an EMBL/GenBank/DDBJ whole genome shotgun (WGS) entry which is preliminary data.</text>
</comment>
<dbReference type="RefSeq" id="WP_379820298.1">
    <property type="nucleotide sequence ID" value="NZ_JBHUMD010000007.1"/>
</dbReference>
<name>A0ABW5NRQ3_9FLAO</name>
<evidence type="ECO:0000259" key="1">
    <source>
        <dbReference type="SMART" id="SM00507"/>
    </source>
</evidence>
<evidence type="ECO:0000313" key="3">
    <source>
        <dbReference type="Proteomes" id="UP001597480"/>
    </source>
</evidence>
<protein>
    <submittedName>
        <fullName evidence="2">HNH endonuclease</fullName>
    </submittedName>
</protein>
<evidence type="ECO:0000313" key="2">
    <source>
        <dbReference type="EMBL" id="MFD2601767.1"/>
    </source>
</evidence>
<proteinExistence type="predicted"/>
<dbReference type="InterPro" id="IPR003615">
    <property type="entry name" value="HNH_nuc"/>
</dbReference>
<dbReference type="Gene3D" id="1.10.30.50">
    <property type="match status" value="1"/>
</dbReference>
<dbReference type="Proteomes" id="UP001597480">
    <property type="component" value="Unassembled WGS sequence"/>
</dbReference>
<dbReference type="EMBL" id="JBHUMD010000007">
    <property type="protein sequence ID" value="MFD2601767.1"/>
    <property type="molecule type" value="Genomic_DNA"/>
</dbReference>
<keyword evidence="3" id="KW-1185">Reference proteome</keyword>
<organism evidence="2 3">
    <name type="scientific">Flavobacterium suzhouense</name>
    <dbReference type="NCBI Taxonomy" id="1529638"/>
    <lineage>
        <taxon>Bacteria</taxon>
        <taxon>Pseudomonadati</taxon>
        <taxon>Bacteroidota</taxon>
        <taxon>Flavobacteriia</taxon>
        <taxon>Flavobacteriales</taxon>
        <taxon>Flavobacteriaceae</taxon>
        <taxon>Flavobacterium</taxon>
    </lineage>
</organism>
<gene>
    <name evidence="2" type="ORF">ACFSR3_06835</name>
</gene>
<reference evidence="3" key="1">
    <citation type="journal article" date="2019" name="Int. J. Syst. Evol. Microbiol.">
        <title>The Global Catalogue of Microorganisms (GCM) 10K type strain sequencing project: providing services to taxonomists for standard genome sequencing and annotation.</title>
        <authorList>
            <consortium name="The Broad Institute Genomics Platform"/>
            <consortium name="The Broad Institute Genome Sequencing Center for Infectious Disease"/>
            <person name="Wu L."/>
            <person name="Ma J."/>
        </authorList>
    </citation>
    <scope>NUCLEOTIDE SEQUENCE [LARGE SCALE GENOMIC DNA]</scope>
    <source>
        <strain evidence="3">KCTC 42107</strain>
    </source>
</reference>
<keyword evidence="2" id="KW-0378">Hydrolase</keyword>
<sequence length="225" mass="26581">MSNYSLEGLIDLSAAEVSIVKKNPLSKKEQWNDKLYDPIKQRLKKELIIKQFDRCAYCRRIVEPNAYYEPLEHIVPKSLYPQWMFEPKNLIVTCNTCNNLKGNDDTLVASYKSSIKFPLLSNAFLIFNPHFDKWHEHLRYEDGIFLVAVPNSKGKDTIRICKLYRFHVIVNKAKELKMKQKEPMRKIVSRLSILEKKSKESKEIIQELYDAINFYIDRVDDNDNF</sequence>
<dbReference type="GO" id="GO:0004519">
    <property type="term" value="F:endonuclease activity"/>
    <property type="evidence" value="ECO:0007669"/>
    <property type="project" value="UniProtKB-KW"/>
</dbReference>
<dbReference type="SMART" id="SM00507">
    <property type="entry name" value="HNHc"/>
    <property type="match status" value="1"/>
</dbReference>
<keyword evidence="2" id="KW-0255">Endonuclease</keyword>
<keyword evidence="2" id="KW-0540">Nuclease</keyword>
<accession>A0ABW5NRQ3</accession>
<dbReference type="CDD" id="cd00085">
    <property type="entry name" value="HNHc"/>
    <property type="match status" value="1"/>
</dbReference>
<feature type="domain" description="HNH nuclease" evidence="1">
    <location>
        <begin position="44"/>
        <end position="99"/>
    </location>
</feature>